<accession>A0AC35UCX9</accession>
<name>A0AC35UCX9_9BILA</name>
<dbReference type="WBParaSite" id="RSKR_0001038750.1">
    <property type="protein sequence ID" value="RSKR_0001038750.1"/>
    <property type="gene ID" value="RSKR_0001038750"/>
</dbReference>
<evidence type="ECO:0000313" key="1">
    <source>
        <dbReference type="Proteomes" id="UP000095286"/>
    </source>
</evidence>
<sequence>MAQMQTYMSHTFLFHLRKQSAIYIWPVLASAIILTDWNHTRKWKANGEKSILDEILLESQGKKKLY</sequence>
<protein>
    <submittedName>
        <fullName evidence="2">Uncharacterized protein</fullName>
    </submittedName>
</protein>
<organism evidence="1 2">
    <name type="scientific">Rhabditophanes sp. KR3021</name>
    <dbReference type="NCBI Taxonomy" id="114890"/>
    <lineage>
        <taxon>Eukaryota</taxon>
        <taxon>Metazoa</taxon>
        <taxon>Ecdysozoa</taxon>
        <taxon>Nematoda</taxon>
        <taxon>Chromadorea</taxon>
        <taxon>Rhabditida</taxon>
        <taxon>Tylenchina</taxon>
        <taxon>Panagrolaimomorpha</taxon>
        <taxon>Strongyloidoidea</taxon>
        <taxon>Alloionematidae</taxon>
        <taxon>Rhabditophanes</taxon>
    </lineage>
</organism>
<proteinExistence type="predicted"/>
<dbReference type="Proteomes" id="UP000095286">
    <property type="component" value="Unplaced"/>
</dbReference>
<evidence type="ECO:0000313" key="2">
    <source>
        <dbReference type="WBParaSite" id="RSKR_0001038750.1"/>
    </source>
</evidence>
<reference evidence="2" key="1">
    <citation type="submission" date="2016-11" db="UniProtKB">
        <authorList>
            <consortium name="WormBaseParasite"/>
        </authorList>
    </citation>
    <scope>IDENTIFICATION</scope>
    <source>
        <strain evidence="2">KR3021</strain>
    </source>
</reference>